<gene>
    <name evidence="1" type="ORF">LCGC14_2635740</name>
</gene>
<evidence type="ECO:0000313" key="1">
    <source>
        <dbReference type="EMBL" id="KKK99140.1"/>
    </source>
</evidence>
<evidence type="ECO:0008006" key="2">
    <source>
        <dbReference type="Google" id="ProtNLM"/>
    </source>
</evidence>
<comment type="caution">
    <text evidence="1">The sequence shown here is derived from an EMBL/GenBank/DDBJ whole genome shotgun (WGS) entry which is preliminary data.</text>
</comment>
<dbReference type="Gene3D" id="3.40.50.450">
    <property type="match status" value="1"/>
</dbReference>
<dbReference type="EMBL" id="LAZR01045326">
    <property type="protein sequence ID" value="KKK99140.1"/>
    <property type="molecule type" value="Genomic_DNA"/>
</dbReference>
<organism evidence="1">
    <name type="scientific">marine sediment metagenome</name>
    <dbReference type="NCBI Taxonomy" id="412755"/>
    <lineage>
        <taxon>unclassified sequences</taxon>
        <taxon>metagenomes</taxon>
        <taxon>ecological metagenomes</taxon>
    </lineage>
</organism>
<protein>
    <recommendedName>
        <fullName evidence="2">DUF2493 domain-containing protein</fullName>
    </recommendedName>
</protein>
<dbReference type="AlphaFoldDB" id="A0A0F9ALH5"/>
<proteinExistence type="predicted"/>
<sequence>MNIAGFTGTRNGMTKKQKEAFKDIIILLEIDEFHHGDCIGADFSAHEIIKEINTNIKVIIHPPSYAKYRSFCKGNVILGQKPYLDRNKDIVDHSNLLIATPGEFKEKLRSGTWSTIRYARKKDKPIYIIMPSGKIKKENIKNE</sequence>
<dbReference type="SUPFAM" id="SSF102405">
    <property type="entry name" value="MCP/YpsA-like"/>
    <property type="match status" value="1"/>
</dbReference>
<name>A0A0F9ALH5_9ZZZZ</name>
<reference evidence="1" key="1">
    <citation type="journal article" date="2015" name="Nature">
        <title>Complex archaea that bridge the gap between prokaryotes and eukaryotes.</title>
        <authorList>
            <person name="Spang A."/>
            <person name="Saw J.H."/>
            <person name="Jorgensen S.L."/>
            <person name="Zaremba-Niedzwiedzka K."/>
            <person name="Martijn J."/>
            <person name="Lind A.E."/>
            <person name="van Eijk R."/>
            <person name="Schleper C."/>
            <person name="Guy L."/>
            <person name="Ettema T.J."/>
        </authorList>
    </citation>
    <scope>NUCLEOTIDE SEQUENCE</scope>
</reference>
<accession>A0A0F9ALH5</accession>